<dbReference type="AlphaFoldDB" id="A0A517PP43"/>
<dbReference type="Pfam" id="PF21755">
    <property type="entry name" value="DacZ_P"/>
    <property type="match status" value="1"/>
</dbReference>
<evidence type="ECO:0000256" key="5">
    <source>
        <dbReference type="ARBA" id="ARBA00022840"/>
    </source>
</evidence>
<keyword evidence="2 7" id="KW-0808">Transferase</keyword>
<dbReference type="GO" id="GO:0106408">
    <property type="term" value="F:diadenylate cyclase activity"/>
    <property type="evidence" value="ECO:0007669"/>
    <property type="project" value="UniProtKB-EC"/>
</dbReference>
<dbReference type="InterPro" id="IPR036888">
    <property type="entry name" value="DNA_integrity_DisA_N_sf"/>
</dbReference>
<evidence type="ECO:0000256" key="3">
    <source>
        <dbReference type="ARBA" id="ARBA00022695"/>
    </source>
</evidence>
<dbReference type="EMBL" id="CP036347">
    <property type="protein sequence ID" value="QDU03307.1"/>
    <property type="molecule type" value="Genomic_DNA"/>
</dbReference>
<evidence type="ECO:0000256" key="2">
    <source>
        <dbReference type="ARBA" id="ARBA00022679"/>
    </source>
</evidence>
<keyword evidence="3 7" id="KW-0548">Nucleotidyltransferase</keyword>
<keyword evidence="9" id="KW-1185">Reference proteome</keyword>
<dbReference type="PANTHER" id="PTHR34185:SF1">
    <property type="entry name" value="DIADENYLATE CYCLASE"/>
    <property type="match status" value="1"/>
</dbReference>
<dbReference type="OrthoDB" id="9775217at2"/>
<dbReference type="Proteomes" id="UP000320421">
    <property type="component" value="Chromosome"/>
</dbReference>
<evidence type="ECO:0000313" key="7">
    <source>
        <dbReference type="EMBL" id="QDT21145.1"/>
    </source>
</evidence>
<reference evidence="9 10" key="1">
    <citation type="submission" date="2019-02" db="EMBL/GenBank/DDBJ databases">
        <title>Deep-cultivation of Planctomycetes and their phenomic and genomic characterization uncovers novel biology.</title>
        <authorList>
            <person name="Wiegand S."/>
            <person name="Jogler M."/>
            <person name="Boedeker C."/>
            <person name="Pinto D."/>
            <person name="Vollmers J."/>
            <person name="Rivas-Marin E."/>
            <person name="Kohn T."/>
            <person name="Peeters S.H."/>
            <person name="Heuer A."/>
            <person name="Rast P."/>
            <person name="Oberbeckmann S."/>
            <person name="Bunk B."/>
            <person name="Jeske O."/>
            <person name="Meyerdierks A."/>
            <person name="Storesund J.E."/>
            <person name="Kallscheuer N."/>
            <person name="Luecker S."/>
            <person name="Lage O.M."/>
            <person name="Pohl T."/>
            <person name="Merkel B.J."/>
            <person name="Hornburger P."/>
            <person name="Mueller R.-W."/>
            <person name="Bruemmer F."/>
            <person name="Labrenz M."/>
            <person name="Spormann A.M."/>
            <person name="Op den Camp H."/>
            <person name="Overmann J."/>
            <person name="Amann R."/>
            <person name="Jetten M.S.M."/>
            <person name="Mascher T."/>
            <person name="Medema M.H."/>
            <person name="Devos D.P."/>
            <person name="Kaster A.-K."/>
            <person name="Ovreas L."/>
            <person name="Rohde M."/>
            <person name="Galperin M.Y."/>
            <person name="Jogler C."/>
        </authorList>
    </citation>
    <scope>NUCLEOTIDE SEQUENCE [LARGE SCALE GENOMIC DNA]</scope>
    <source>
        <strain evidence="7 9">HG66A1</strain>
        <strain evidence="8 10">V6</strain>
    </source>
</reference>
<accession>A0A517PP43</accession>
<dbReference type="PANTHER" id="PTHR34185">
    <property type="entry name" value="DIADENYLATE CYCLASE"/>
    <property type="match status" value="1"/>
</dbReference>
<dbReference type="GO" id="GO:0004016">
    <property type="term" value="F:adenylate cyclase activity"/>
    <property type="evidence" value="ECO:0007669"/>
    <property type="project" value="TreeGrafter"/>
</dbReference>
<keyword evidence="5" id="KW-0067">ATP-binding</keyword>
<dbReference type="PIRSF" id="PIRSF019073">
    <property type="entry name" value="UCP019073"/>
    <property type="match status" value="1"/>
</dbReference>
<dbReference type="Proteomes" id="UP000320722">
    <property type="component" value="Chromosome"/>
</dbReference>
<dbReference type="InterPro" id="IPR050338">
    <property type="entry name" value="DisA"/>
</dbReference>
<sequence>MKRVDLSPQLTSLLKAAKRLASDCEIDVVFLLADIPYDFLEISKSLGKLRLVVSSDKPDVQRAAQEDGIALVPLIHEPQTRQVQISQAILEAIADEILASGDRIIALYAGFEREHADSLSIVSLADHLAKLTSRDLQRLETKVPLQTLRAVVDLAVEIGREGREGKPVGALFVVGNHRKVLSLSHEQVHDPFKGYSQKDRMVNNPRVKESMKELAQIDGAFIISSDGVVQSAGRILNASAEGLTLSKGLGSRHWAAAAISKETGAIAIAVSESTGTVRIFQDGYVVLRIEPMSSAMKWFDFDTEPPQSE</sequence>
<feature type="domain" description="DAC" evidence="6">
    <location>
        <begin position="133"/>
        <end position="291"/>
    </location>
</feature>
<evidence type="ECO:0000313" key="9">
    <source>
        <dbReference type="Proteomes" id="UP000320421"/>
    </source>
</evidence>
<dbReference type="EMBL" id="CP036266">
    <property type="protein sequence ID" value="QDT21145.1"/>
    <property type="molecule type" value="Genomic_DNA"/>
</dbReference>
<dbReference type="SUPFAM" id="SSF143597">
    <property type="entry name" value="YojJ-like"/>
    <property type="match status" value="1"/>
</dbReference>
<protein>
    <submittedName>
        <fullName evidence="7">DNA integrity scanning protein DisA</fullName>
        <ecNumber evidence="7">2.7.7.85</ecNumber>
    </submittedName>
</protein>
<dbReference type="GO" id="GO:0005524">
    <property type="term" value="F:ATP binding"/>
    <property type="evidence" value="ECO:0007669"/>
    <property type="project" value="UniProtKB-KW"/>
</dbReference>
<evidence type="ECO:0000259" key="6">
    <source>
        <dbReference type="PROSITE" id="PS51794"/>
    </source>
</evidence>
<evidence type="ECO:0000256" key="1">
    <source>
        <dbReference type="ARBA" id="ARBA00000877"/>
    </source>
</evidence>
<keyword evidence="4" id="KW-0547">Nucleotide-binding</keyword>
<dbReference type="Pfam" id="PF02457">
    <property type="entry name" value="DAC"/>
    <property type="match status" value="1"/>
</dbReference>
<dbReference type="EC" id="2.7.7.85" evidence="7"/>
<comment type="catalytic activity">
    <reaction evidence="1">
        <text>2 ATP = 3',3'-c-di-AMP + 2 diphosphate</text>
        <dbReference type="Rhea" id="RHEA:35655"/>
        <dbReference type="ChEBI" id="CHEBI:30616"/>
        <dbReference type="ChEBI" id="CHEBI:33019"/>
        <dbReference type="ChEBI" id="CHEBI:71500"/>
        <dbReference type="EC" id="2.7.7.85"/>
    </reaction>
</comment>
<organism evidence="7 9">
    <name type="scientific">Gimesia chilikensis</name>
    <dbReference type="NCBI Taxonomy" id="2605989"/>
    <lineage>
        <taxon>Bacteria</taxon>
        <taxon>Pseudomonadati</taxon>
        <taxon>Planctomycetota</taxon>
        <taxon>Planctomycetia</taxon>
        <taxon>Planctomycetales</taxon>
        <taxon>Planctomycetaceae</taxon>
        <taxon>Gimesia</taxon>
    </lineage>
</organism>
<gene>
    <name evidence="7" type="primary">disA</name>
    <name evidence="7" type="ORF">HG66A1_29430</name>
    <name evidence="8" type="ORF">V6x_30240</name>
</gene>
<dbReference type="InterPro" id="IPR003390">
    <property type="entry name" value="DNA_integrity_scan_DisA_N"/>
</dbReference>
<dbReference type="RefSeq" id="WP_145041039.1">
    <property type="nucleotide sequence ID" value="NZ_CP036266.1"/>
</dbReference>
<evidence type="ECO:0000313" key="10">
    <source>
        <dbReference type="Proteomes" id="UP000320722"/>
    </source>
</evidence>
<accession>A0A517WDJ9</accession>
<dbReference type="InterPro" id="IPR048544">
    <property type="entry name" value="DacZ_P"/>
</dbReference>
<proteinExistence type="inferred from homology"/>
<evidence type="ECO:0000256" key="4">
    <source>
        <dbReference type="ARBA" id="ARBA00022741"/>
    </source>
</evidence>
<name>A0A517PP43_9PLAN</name>
<evidence type="ECO:0000313" key="8">
    <source>
        <dbReference type="EMBL" id="QDU03307.1"/>
    </source>
</evidence>
<dbReference type="Gene3D" id="3.40.1700.10">
    <property type="entry name" value="DNA integrity scanning protein, DisA, N-terminal domain"/>
    <property type="match status" value="1"/>
</dbReference>
<dbReference type="HAMAP" id="MF_00840">
    <property type="entry name" value="DacZ"/>
    <property type="match status" value="1"/>
</dbReference>
<dbReference type="InterPro" id="IPR014499">
    <property type="entry name" value="DAC_DacZ"/>
</dbReference>
<dbReference type="PROSITE" id="PS51794">
    <property type="entry name" value="DAC"/>
    <property type="match status" value="1"/>
</dbReference>